<dbReference type="PROSITE" id="PS51005">
    <property type="entry name" value="NAC"/>
    <property type="match status" value="1"/>
</dbReference>
<gene>
    <name evidence="8" type="ORF">RND81_05G171700</name>
</gene>
<sequence>METSLIQSPPLLTTSYMNNNNNNENPIPYIPIGYRFLPTDTMIFEYYLPRKLLGFPVTFIKDIELYGDQSPGDLFGLLSDTDFYFFTKLKRKTKMNSRVLRGAGGGTWHGQNQVEHVSKIGNKLVKIGIKRSFTYQRSSMKESWVMHEYCVDNTYVNYMMHGDNGVYTLNGATLPNLNPDDIVFCHVSNKSRKDAQGKLKRGLPVLQNHQPCKKHKFANNNDIVDNNNNNFINNVSRLDSTQPVLINRPKNTSNEEKDEWIDIIEKETNTSIELEDDDFTKTTLFEEICAFTADCLMKAPQLVSSMMHGDNCVNSATLTNHNITSGMIPANDGPKNASDEEDEDWDDIIEKLRR</sequence>
<keyword evidence="5" id="KW-0539">Nucleus</keyword>
<dbReference type="EMBL" id="JBDFQZ010000005">
    <property type="protein sequence ID" value="KAK9725817.1"/>
    <property type="molecule type" value="Genomic_DNA"/>
</dbReference>
<reference evidence="8" key="1">
    <citation type="submission" date="2024-03" db="EMBL/GenBank/DDBJ databases">
        <title>WGS assembly of Saponaria officinalis var. Norfolk2.</title>
        <authorList>
            <person name="Jenkins J."/>
            <person name="Shu S."/>
            <person name="Grimwood J."/>
            <person name="Barry K."/>
            <person name="Goodstein D."/>
            <person name="Schmutz J."/>
            <person name="Leebens-Mack J."/>
            <person name="Osbourn A."/>
        </authorList>
    </citation>
    <scope>NUCLEOTIDE SEQUENCE [LARGE SCALE GENOMIC DNA]</scope>
    <source>
        <strain evidence="8">JIC</strain>
    </source>
</reference>
<evidence type="ECO:0000256" key="5">
    <source>
        <dbReference type="ARBA" id="ARBA00023242"/>
    </source>
</evidence>
<keyword evidence="9" id="KW-1185">Reference proteome</keyword>
<keyword evidence="3" id="KW-0238">DNA-binding</keyword>
<protein>
    <recommendedName>
        <fullName evidence="7">NAC domain-containing protein</fullName>
    </recommendedName>
</protein>
<name>A0AAW1KZ43_SAPOF</name>
<keyword evidence="4" id="KW-0804">Transcription</keyword>
<dbReference type="InterPro" id="IPR036093">
    <property type="entry name" value="NAC_dom_sf"/>
</dbReference>
<organism evidence="8 9">
    <name type="scientific">Saponaria officinalis</name>
    <name type="common">Common soapwort</name>
    <name type="synonym">Lychnis saponaria</name>
    <dbReference type="NCBI Taxonomy" id="3572"/>
    <lineage>
        <taxon>Eukaryota</taxon>
        <taxon>Viridiplantae</taxon>
        <taxon>Streptophyta</taxon>
        <taxon>Embryophyta</taxon>
        <taxon>Tracheophyta</taxon>
        <taxon>Spermatophyta</taxon>
        <taxon>Magnoliopsida</taxon>
        <taxon>eudicotyledons</taxon>
        <taxon>Gunneridae</taxon>
        <taxon>Pentapetalae</taxon>
        <taxon>Caryophyllales</taxon>
        <taxon>Caryophyllaceae</taxon>
        <taxon>Caryophylleae</taxon>
        <taxon>Saponaria</taxon>
    </lineage>
</organism>
<evidence type="ECO:0000313" key="8">
    <source>
        <dbReference type="EMBL" id="KAK9725817.1"/>
    </source>
</evidence>
<dbReference type="Gene3D" id="2.170.150.80">
    <property type="entry name" value="NAC domain"/>
    <property type="match status" value="1"/>
</dbReference>
<feature type="domain" description="NAC" evidence="7">
    <location>
        <begin position="30"/>
        <end position="190"/>
    </location>
</feature>
<evidence type="ECO:0000256" key="1">
    <source>
        <dbReference type="ARBA" id="ARBA00004123"/>
    </source>
</evidence>
<evidence type="ECO:0000313" key="9">
    <source>
        <dbReference type="Proteomes" id="UP001443914"/>
    </source>
</evidence>
<dbReference type="PANTHER" id="PTHR31989">
    <property type="entry name" value="NAC DOMAIN-CONTAINING PROTEIN 82-RELATED"/>
    <property type="match status" value="1"/>
</dbReference>
<feature type="region of interest" description="Disordered" evidence="6">
    <location>
        <begin position="324"/>
        <end position="354"/>
    </location>
</feature>
<evidence type="ECO:0000256" key="4">
    <source>
        <dbReference type="ARBA" id="ARBA00023163"/>
    </source>
</evidence>
<evidence type="ECO:0000256" key="6">
    <source>
        <dbReference type="SAM" id="MobiDB-lite"/>
    </source>
</evidence>
<dbReference type="GO" id="GO:0006355">
    <property type="term" value="P:regulation of DNA-templated transcription"/>
    <property type="evidence" value="ECO:0007669"/>
    <property type="project" value="InterPro"/>
</dbReference>
<evidence type="ECO:0000256" key="2">
    <source>
        <dbReference type="ARBA" id="ARBA00023015"/>
    </source>
</evidence>
<evidence type="ECO:0000256" key="3">
    <source>
        <dbReference type="ARBA" id="ARBA00023125"/>
    </source>
</evidence>
<keyword evidence="2" id="KW-0805">Transcription regulation</keyword>
<dbReference type="GO" id="GO:0003677">
    <property type="term" value="F:DNA binding"/>
    <property type="evidence" value="ECO:0007669"/>
    <property type="project" value="UniProtKB-KW"/>
</dbReference>
<comment type="caution">
    <text evidence="8">The sequence shown here is derived from an EMBL/GenBank/DDBJ whole genome shotgun (WGS) entry which is preliminary data.</text>
</comment>
<proteinExistence type="predicted"/>
<dbReference type="Proteomes" id="UP001443914">
    <property type="component" value="Unassembled WGS sequence"/>
</dbReference>
<comment type="subcellular location">
    <subcellularLocation>
        <location evidence="1">Nucleus</location>
    </subcellularLocation>
</comment>
<dbReference type="AlphaFoldDB" id="A0AAW1KZ43"/>
<dbReference type="InterPro" id="IPR003441">
    <property type="entry name" value="NAC-dom"/>
</dbReference>
<accession>A0AAW1KZ43</accession>
<dbReference type="GO" id="GO:0005634">
    <property type="term" value="C:nucleus"/>
    <property type="evidence" value="ECO:0007669"/>
    <property type="project" value="UniProtKB-SubCell"/>
</dbReference>
<evidence type="ECO:0000259" key="7">
    <source>
        <dbReference type="PROSITE" id="PS51005"/>
    </source>
</evidence>
<dbReference type="SUPFAM" id="SSF101941">
    <property type="entry name" value="NAC domain"/>
    <property type="match status" value="1"/>
</dbReference>
<dbReference type="Pfam" id="PF02365">
    <property type="entry name" value="NAM"/>
    <property type="match status" value="1"/>
</dbReference>